<accession>A0A1H8YHZ3</accession>
<keyword evidence="3" id="KW-1185">Reference proteome</keyword>
<keyword evidence="2" id="KW-0378">Hydrolase</keyword>
<dbReference type="Pfam" id="PF13539">
    <property type="entry name" value="Peptidase_M15_4"/>
    <property type="match status" value="1"/>
</dbReference>
<feature type="domain" description="Peptidase M15C" evidence="1">
    <location>
        <begin position="65"/>
        <end position="130"/>
    </location>
</feature>
<dbReference type="Proteomes" id="UP000198582">
    <property type="component" value="Unassembled WGS sequence"/>
</dbReference>
<evidence type="ECO:0000259" key="1">
    <source>
        <dbReference type="Pfam" id="PF13539"/>
    </source>
</evidence>
<dbReference type="InterPro" id="IPR009045">
    <property type="entry name" value="Zn_M74/Hedgehog-like"/>
</dbReference>
<gene>
    <name evidence="2" type="ORF">SAMN04489732_11764</name>
</gene>
<dbReference type="EMBL" id="FOEF01000017">
    <property type="protein sequence ID" value="SEP51746.1"/>
    <property type="molecule type" value="Genomic_DNA"/>
</dbReference>
<protein>
    <submittedName>
        <fullName evidence="2">D-alanyl-D-alanine carboxypeptidase</fullName>
    </submittedName>
</protein>
<keyword evidence="2" id="KW-0645">Protease</keyword>
<evidence type="ECO:0000313" key="2">
    <source>
        <dbReference type="EMBL" id="SEP51746.1"/>
    </source>
</evidence>
<dbReference type="STRING" id="394193.SAMN04489732_11764"/>
<dbReference type="GO" id="GO:0004180">
    <property type="term" value="F:carboxypeptidase activity"/>
    <property type="evidence" value="ECO:0007669"/>
    <property type="project" value="UniProtKB-KW"/>
</dbReference>
<dbReference type="InterPro" id="IPR039561">
    <property type="entry name" value="Peptidase_M15C"/>
</dbReference>
<dbReference type="Gene3D" id="3.30.1380.10">
    <property type="match status" value="1"/>
</dbReference>
<keyword evidence="2" id="KW-0121">Carboxypeptidase</keyword>
<dbReference type="SUPFAM" id="SSF55166">
    <property type="entry name" value="Hedgehog/DD-peptidase"/>
    <property type="match status" value="1"/>
</dbReference>
<name>A0A1H8YHZ3_9PSEU</name>
<evidence type="ECO:0000313" key="3">
    <source>
        <dbReference type="Proteomes" id="UP000198582"/>
    </source>
</evidence>
<sequence>MRTSQNGYSAPIDPVSRRLPGGTVPLRAGVTGDLLAWVGEQFHHRVEALEWPGCWGYAFRDVVGGQDLSNHASGTAIDLNAPRHPLGTAPSANYSAAQIAEIHALLAEAAGCVRWGGDYAGRKDGMHFEIVATEARCAAALGSLGARFTPPEQEDDMPGPQDHEYPPSADRQFHHRTIETRKTSQIVGDVWFALSSGYQDLADLHLYFNHEQAPIALASVPKDTRKWWPVPDGCESISWDYVCAGPSSSSLVYGPR</sequence>
<organism evidence="2 3">
    <name type="scientific">Amycolatopsis saalfeldensis</name>
    <dbReference type="NCBI Taxonomy" id="394193"/>
    <lineage>
        <taxon>Bacteria</taxon>
        <taxon>Bacillati</taxon>
        <taxon>Actinomycetota</taxon>
        <taxon>Actinomycetes</taxon>
        <taxon>Pseudonocardiales</taxon>
        <taxon>Pseudonocardiaceae</taxon>
        <taxon>Amycolatopsis</taxon>
    </lineage>
</organism>
<reference evidence="2 3" key="1">
    <citation type="submission" date="2016-10" db="EMBL/GenBank/DDBJ databases">
        <authorList>
            <person name="de Groot N.N."/>
        </authorList>
    </citation>
    <scope>NUCLEOTIDE SEQUENCE [LARGE SCALE GENOMIC DNA]</scope>
    <source>
        <strain evidence="2 3">DSM 44993</strain>
    </source>
</reference>
<proteinExistence type="predicted"/>
<dbReference type="AlphaFoldDB" id="A0A1H8YHZ3"/>
<dbReference type="RefSeq" id="WP_218156924.1">
    <property type="nucleotide sequence ID" value="NZ_FOEF01000017.1"/>
</dbReference>